<dbReference type="NCBIfam" id="TIGR02492">
    <property type="entry name" value="flgK_ends"/>
    <property type="match status" value="1"/>
</dbReference>
<proteinExistence type="inferred from homology"/>
<dbReference type="GO" id="GO:0009424">
    <property type="term" value="C:bacterial-type flagellum hook"/>
    <property type="evidence" value="ECO:0007669"/>
    <property type="project" value="UniProtKB-UniRule"/>
</dbReference>
<keyword evidence="11" id="KW-0282">Flagellum</keyword>
<name>A0A098ERB9_9BACL</name>
<dbReference type="PANTHER" id="PTHR30033">
    <property type="entry name" value="FLAGELLAR HOOK-ASSOCIATED PROTEIN 1"/>
    <property type="match status" value="1"/>
</dbReference>
<evidence type="ECO:0000256" key="3">
    <source>
        <dbReference type="ARBA" id="ARBA00009677"/>
    </source>
</evidence>
<dbReference type="InterPro" id="IPR010930">
    <property type="entry name" value="Flg_bb/hook_C_dom"/>
</dbReference>
<dbReference type="InterPro" id="IPR053927">
    <property type="entry name" value="FlgK_helical"/>
</dbReference>
<keyword evidence="5 7" id="KW-0964">Secreted</keyword>
<evidence type="ECO:0000313" key="11">
    <source>
        <dbReference type="EMBL" id="CEG24345.1"/>
    </source>
</evidence>
<accession>A0A098ERB9</accession>
<organism evidence="11 12">
    <name type="scientific">Planococcus massiliensis</name>
    <dbReference type="NCBI Taxonomy" id="1499687"/>
    <lineage>
        <taxon>Bacteria</taxon>
        <taxon>Bacillati</taxon>
        <taxon>Bacillota</taxon>
        <taxon>Bacilli</taxon>
        <taxon>Bacillales</taxon>
        <taxon>Caryophanaceae</taxon>
        <taxon>Planococcus</taxon>
    </lineage>
</organism>
<dbReference type="RefSeq" id="WP_052653918.1">
    <property type="nucleotide sequence ID" value="NZ_CCXS01000001.1"/>
</dbReference>
<feature type="domain" description="Flagellar hook-associated protein FlgK helical" evidence="10">
    <location>
        <begin position="100"/>
        <end position="291"/>
    </location>
</feature>
<dbReference type="OrthoDB" id="9802553at2"/>
<reference evidence="11 12" key="1">
    <citation type="submission" date="2014-09" db="EMBL/GenBank/DDBJ databases">
        <authorList>
            <person name="Urmite Genomes Urmite Genomes"/>
        </authorList>
    </citation>
    <scope>NUCLEOTIDE SEQUENCE [LARGE SCALE GENOMIC DNA]</scope>
    <source>
        <strain evidence="11 12">ES2</strain>
    </source>
</reference>
<dbReference type="InterPro" id="IPR001444">
    <property type="entry name" value="Flag_bb_rod_N"/>
</dbReference>
<protein>
    <recommendedName>
        <fullName evidence="4 7">Flagellar hook-associated protein 1</fullName>
        <shortName evidence="7">HAP1</shortName>
    </recommendedName>
</protein>
<keyword evidence="12" id="KW-1185">Reference proteome</keyword>
<evidence type="ECO:0000256" key="5">
    <source>
        <dbReference type="ARBA" id="ARBA00022525"/>
    </source>
</evidence>
<dbReference type="PANTHER" id="PTHR30033:SF1">
    <property type="entry name" value="FLAGELLAR HOOK-ASSOCIATED PROTEIN 1"/>
    <property type="match status" value="1"/>
</dbReference>
<keyword evidence="11" id="KW-0966">Cell projection</keyword>
<keyword evidence="11" id="KW-0969">Cilium</keyword>
<comment type="similarity">
    <text evidence="3 7">Belongs to the flagella basal body rod proteins family.</text>
</comment>
<dbReference type="PRINTS" id="PR01005">
    <property type="entry name" value="FLGHOOKAP1"/>
</dbReference>
<dbReference type="GO" id="GO:0005576">
    <property type="term" value="C:extracellular region"/>
    <property type="evidence" value="ECO:0007669"/>
    <property type="project" value="UniProtKB-SubCell"/>
</dbReference>
<evidence type="ECO:0000259" key="8">
    <source>
        <dbReference type="Pfam" id="PF00460"/>
    </source>
</evidence>
<dbReference type="GO" id="GO:0005198">
    <property type="term" value="F:structural molecule activity"/>
    <property type="evidence" value="ECO:0007669"/>
    <property type="project" value="UniProtKB-UniRule"/>
</dbReference>
<evidence type="ECO:0000259" key="9">
    <source>
        <dbReference type="Pfam" id="PF06429"/>
    </source>
</evidence>
<evidence type="ECO:0000259" key="10">
    <source>
        <dbReference type="Pfam" id="PF22638"/>
    </source>
</evidence>
<dbReference type="Pfam" id="PF06429">
    <property type="entry name" value="Flg_bbr_C"/>
    <property type="match status" value="1"/>
</dbReference>
<evidence type="ECO:0000256" key="1">
    <source>
        <dbReference type="ARBA" id="ARBA00004365"/>
    </source>
</evidence>
<dbReference type="EMBL" id="CCXS01000001">
    <property type="protein sequence ID" value="CEG24345.1"/>
    <property type="molecule type" value="Genomic_DNA"/>
</dbReference>
<dbReference type="AlphaFoldDB" id="A0A098ERB9"/>
<sequence length="409" mass="44061">MVSTFHGLELGKRGLNVAQTNITTTGHNIANANTEGYSRQKVNSSSTPSLDIWTNGQTSQLGTGAQVDSIIRVRDRFLDAQHRDQSSTLGEWKVRQETLGRLEVAINEPSTTGLNAAMDELNAAWQNVQNNPSDASAQAVLKERGEAFVETAQAMNKSMGNITADLESQQTAALEEAGSLMKQIGELNDSIKKNGSLSNDLQDKRDFLIGKLSEIVPVTVKDLKDGTAEVELPKDIFQVDAETGALTILKDEVTDKELKVPGGKLAGIQKSLETVKEYQTDLNSTVKKFAEGNGDLFASSAAADFISGLALNKNADLSIAPTANLGEAQKDFRALVSKLGAQSQTAMNTVANHESALLATDNRRQSIVGVSIDEEMANLIMFQHAYSAAARFITTTDEMLDTIINRMAN</sequence>
<dbReference type="InterPro" id="IPR002371">
    <property type="entry name" value="FlgK"/>
</dbReference>
<evidence type="ECO:0000256" key="4">
    <source>
        <dbReference type="ARBA" id="ARBA00016244"/>
    </source>
</evidence>
<dbReference type="SUPFAM" id="SSF64518">
    <property type="entry name" value="Phase 1 flagellin"/>
    <property type="match status" value="1"/>
</dbReference>
<dbReference type="Pfam" id="PF00460">
    <property type="entry name" value="Flg_bb_rod"/>
    <property type="match status" value="1"/>
</dbReference>
<evidence type="ECO:0000256" key="7">
    <source>
        <dbReference type="RuleBase" id="RU362065"/>
    </source>
</evidence>
<evidence type="ECO:0000256" key="6">
    <source>
        <dbReference type="ARBA" id="ARBA00023143"/>
    </source>
</evidence>
<dbReference type="Proteomes" id="UP000043699">
    <property type="component" value="Unassembled WGS sequence"/>
</dbReference>
<dbReference type="Pfam" id="PF22638">
    <property type="entry name" value="FlgK_D1"/>
    <property type="match status" value="1"/>
</dbReference>
<feature type="domain" description="Flagellar basal body rod protein N-terminal" evidence="8">
    <location>
        <begin position="11"/>
        <end position="37"/>
    </location>
</feature>
<comment type="subcellular location">
    <subcellularLocation>
        <location evidence="1 7">Bacterial flagellum</location>
    </subcellularLocation>
    <subcellularLocation>
        <location evidence="2 7">Secreted</location>
    </subcellularLocation>
</comment>
<evidence type="ECO:0000313" key="12">
    <source>
        <dbReference type="Proteomes" id="UP000043699"/>
    </source>
</evidence>
<dbReference type="GO" id="GO:0044780">
    <property type="term" value="P:bacterial-type flagellum assembly"/>
    <property type="evidence" value="ECO:0007669"/>
    <property type="project" value="InterPro"/>
</dbReference>
<feature type="domain" description="Flagellar basal-body/hook protein C-terminal" evidence="9">
    <location>
        <begin position="368"/>
        <end position="405"/>
    </location>
</feature>
<dbReference type="STRING" id="1499687.BN1080_03368"/>
<keyword evidence="6 7" id="KW-0975">Bacterial flagellum</keyword>
<evidence type="ECO:0000256" key="2">
    <source>
        <dbReference type="ARBA" id="ARBA00004613"/>
    </source>
</evidence>
<gene>
    <name evidence="7 11" type="primary">flgK</name>
    <name evidence="11" type="ORF">BN1080_03368</name>
</gene>